<dbReference type="Gene3D" id="2.60.120.10">
    <property type="entry name" value="Jelly Rolls"/>
    <property type="match status" value="1"/>
</dbReference>
<dbReference type="EC" id="2.7.7.13" evidence="2"/>
<dbReference type="SUPFAM" id="SSF53448">
    <property type="entry name" value="Nucleotide-diphospho-sugar transferases"/>
    <property type="match status" value="1"/>
</dbReference>
<feature type="domain" description="Nucleotidyl transferase" evidence="9">
    <location>
        <begin position="17"/>
        <end position="302"/>
    </location>
</feature>
<dbReference type="Pfam" id="PF01050">
    <property type="entry name" value="MannoseP_isomer"/>
    <property type="match status" value="1"/>
</dbReference>
<evidence type="ECO:0000259" key="11">
    <source>
        <dbReference type="Pfam" id="PF22640"/>
    </source>
</evidence>
<evidence type="ECO:0000256" key="3">
    <source>
        <dbReference type="ARBA" id="ARBA00022679"/>
    </source>
</evidence>
<dbReference type="InterPro" id="IPR006375">
    <property type="entry name" value="Man1P_GuaTrfase/Man6P_Isoase"/>
</dbReference>
<keyword evidence="5" id="KW-0547">Nucleotide-binding</keyword>
<dbReference type="CDD" id="cd02213">
    <property type="entry name" value="cupin_PMI_typeII_C"/>
    <property type="match status" value="1"/>
</dbReference>
<reference evidence="12 13" key="1">
    <citation type="submission" date="2017-04" db="EMBL/GenBank/DDBJ databases">
        <title>Characterization, genome and methylation analysis of a phthalic acid esters degrading strain Sphingobium yanoikuyae SHJ.</title>
        <authorList>
            <person name="Feng L."/>
        </authorList>
    </citation>
    <scope>NUCLEOTIDE SEQUENCE [LARGE SCALE GENOMIC DNA]</scope>
    <source>
        <strain evidence="12 13">SHJ</strain>
    </source>
</reference>
<dbReference type="GO" id="GO:0000271">
    <property type="term" value="P:polysaccharide biosynthetic process"/>
    <property type="evidence" value="ECO:0007669"/>
    <property type="project" value="InterPro"/>
</dbReference>
<dbReference type="Proteomes" id="UP000037029">
    <property type="component" value="Chromosome"/>
</dbReference>
<keyword evidence="6" id="KW-0342">GTP-binding</keyword>
<dbReference type="SUPFAM" id="SSF51182">
    <property type="entry name" value="RmlC-like cupins"/>
    <property type="match status" value="1"/>
</dbReference>
<organism evidence="12 13">
    <name type="scientific">Sphingobium yanoikuyae</name>
    <name type="common">Sphingomonas yanoikuyae</name>
    <dbReference type="NCBI Taxonomy" id="13690"/>
    <lineage>
        <taxon>Bacteria</taxon>
        <taxon>Pseudomonadati</taxon>
        <taxon>Pseudomonadota</taxon>
        <taxon>Alphaproteobacteria</taxon>
        <taxon>Sphingomonadales</taxon>
        <taxon>Sphingomonadaceae</taxon>
        <taxon>Sphingobium</taxon>
    </lineage>
</organism>
<evidence type="ECO:0000256" key="2">
    <source>
        <dbReference type="ARBA" id="ARBA00012387"/>
    </source>
</evidence>
<dbReference type="PANTHER" id="PTHR46390:SF1">
    <property type="entry name" value="MANNOSE-1-PHOSPHATE GUANYLYLTRANSFERASE"/>
    <property type="match status" value="1"/>
</dbReference>
<feature type="domain" description="Mannose-6-phosphate isomerase type II C-terminal" evidence="10">
    <location>
        <begin position="374"/>
        <end position="484"/>
    </location>
</feature>
<dbReference type="EMBL" id="CP020925">
    <property type="protein sequence ID" value="ATP17581.1"/>
    <property type="molecule type" value="Genomic_DNA"/>
</dbReference>
<dbReference type="GO" id="GO:0016853">
    <property type="term" value="F:isomerase activity"/>
    <property type="evidence" value="ECO:0007669"/>
    <property type="project" value="UniProtKB-KW"/>
</dbReference>
<dbReference type="InterPro" id="IPR014710">
    <property type="entry name" value="RmlC-like_jellyroll"/>
</dbReference>
<dbReference type="RefSeq" id="WP_080993719.1">
    <property type="nucleotide sequence ID" value="NZ_CP020925.1"/>
</dbReference>
<dbReference type="FunFam" id="3.90.550.10:FF:000046">
    <property type="entry name" value="Mannose-1-phosphate guanylyltransferase (GDP)"/>
    <property type="match status" value="1"/>
</dbReference>
<keyword evidence="12" id="KW-0413">Isomerase</keyword>
<name>A0A2D1QY88_SPHYA</name>
<evidence type="ECO:0000313" key="12">
    <source>
        <dbReference type="EMBL" id="ATP17581.1"/>
    </source>
</evidence>
<dbReference type="InterPro" id="IPR049577">
    <property type="entry name" value="GMPP_N"/>
</dbReference>
<dbReference type="InterPro" id="IPR029044">
    <property type="entry name" value="Nucleotide-diphossugar_trans"/>
</dbReference>
<dbReference type="Pfam" id="PF00483">
    <property type="entry name" value="NTP_transferase"/>
    <property type="match status" value="1"/>
</dbReference>
<dbReference type="NCBIfam" id="TIGR01479">
    <property type="entry name" value="GMP_PMI"/>
    <property type="match status" value="1"/>
</dbReference>
<proteinExistence type="inferred from homology"/>
<evidence type="ECO:0000313" key="13">
    <source>
        <dbReference type="Proteomes" id="UP000037029"/>
    </source>
</evidence>
<evidence type="ECO:0000259" key="10">
    <source>
        <dbReference type="Pfam" id="PF01050"/>
    </source>
</evidence>
<dbReference type="PANTHER" id="PTHR46390">
    <property type="entry name" value="MANNOSE-1-PHOSPHATE GUANYLYLTRANSFERASE"/>
    <property type="match status" value="1"/>
</dbReference>
<dbReference type="Gene3D" id="3.90.550.10">
    <property type="entry name" value="Spore Coat Polysaccharide Biosynthesis Protein SpsA, Chain A"/>
    <property type="match status" value="1"/>
</dbReference>
<accession>A0A2D1QY88</accession>
<evidence type="ECO:0000256" key="1">
    <source>
        <dbReference type="ARBA" id="ARBA00006115"/>
    </source>
</evidence>
<dbReference type="AlphaFoldDB" id="A0A2D1QY88"/>
<dbReference type="InterPro" id="IPR054566">
    <property type="entry name" value="ManC/GMP-like_b-helix"/>
</dbReference>
<keyword evidence="4 12" id="KW-0548">Nucleotidyltransferase</keyword>
<dbReference type="GO" id="GO:0005525">
    <property type="term" value="F:GTP binding"/>
    <property type="evidence" value="ECO:0007669"/>
    <property type="project" value="UniProtKB-KW"/>
</dbReference>
<dbReference type="FunFam" id="2.60.120.10:FF:000032">
    <property type="entry name" value="Mannose-1-phosphate guanylyltransferase/mannose-6-phosphate isomerase"/>
    <property type="match status" value="1"/>
</dbReference>
<dbReference type="CDD" id="cd02509">
    <property type="entry name" value="GDP-M1P_Guanylyltransferase"/>
    <property type="match status" value="1"/>
</dbReference>
<dbReference type="InterPro" id="IPR051161">
    <property type="entry name" value="Mannose-6P_isomerase_type2"/>
</dbReference>
<feature type="domain" description="MannoseP isomerase/GMP-like beta-helix" evidence="11">
    <location>
        <begin position="314"/>
        <end position="366"/>
    </location>
</feature>
<evidence type="ECO:0000256" key="8">
    <source>
        <dbReference type="RuleBase" id="RU004190"/>
    </source>
</evidence>
<keyword evidence="3 12" id="KW-0808">Transferase</keyword>
<comment type="similarity">
    <text evidence="1 8">Belongs to the mannose-6-phosphate isomerase type 2 family.</text>
</comment>
<protein>
    <recommendedName>
        <fullName evidence="2">mannose-1-phosphate guanylyltransferase</fullName>
        <ecNumber evidence="2">2.7.7.13</ecNumber>
    </recommendedName>
</protein>
<dbReference type="InterPro" id="IPR001538">
    <property type="entry name" value="Man6P_isomerase-2_C"/>
</dbReference>
<gene>
    <name evidence="12" type="ORF">BV87_03700</name>
</gene>
<evidence type="ECO:0000256" key="5">
    <source>
        <dbReference type="ARBA" id="ARBA00022741"/>
    </source>
</evidence>
<dbReference type="GO" id="GO:0009298">
    <property type="term" value="P:GDP-mannose biosynthetic process"/>
    <property type="evidence" value="ECO:0007669"/>
    <property type="project" value="TreeGrafter"/>
</dbReference>
<comment type="catalytic activity">
    <reaction evidence="7">
        <text>alpha-D-mannose 1-phosphate + GTP + H(+) = GDP-alpha-D-mannose + diphosphate</text>
        <dbReference type="Rhea" id="RHEA:15229"/>
        <dbReference type="ChEBI" id="CHEBI:15378"/>
        <dbReference type="ChEBI" id="CHEBI:33019"/>
        <dbReference type="ChEBI" id="CHEBI:37565"/>
        <dbReference type="ChEBI" id="CHEBI:57527"/>
        <dbReference type="ChEBI" id="CHEBI:58409"/>
        <dbReference type="EC" id="2.7.7.13"/>
    </reaction>
</comment>
<evidence type="ECO:0000256" key="7">
    <source>
        <dbReference type="ARBA" id="ARBA00047343"/>
    </source>
</evidence>
<dbReference type="InterPro" id="IPR011051">
    <property type="entry name" value="RmlC_Cupin_sf"/>
</dbReference>
<dbReference type="GO" id="GO:0004475">
    <property type="term" value="F:mannose-1-phosphate guanylyltransferase (GTP) activity"/>
    <property type="evidence" value="ECO:0007669"/>
    <property type="project" value="UniProtKB-EC"/>
</dbReference>
<evidence type="ECO:0000256" key="4">
    <source>
        <dbReference type="ARBA" id="ARBA00022695"/>
    </source>
</evidence>
<dbReference type="Pfam" id="PF22640">
    <property type="entry name" value="ManC_GMP_beta-helix"/>
    <property type="match status" value="1"/>
</dbReference>
<evidence type="ECO:0000256" key="6">
    <source>
        <dbReference type="ARBA" id="ARBA00023134"/>
    </source>
</evidence>
<sequence>MDNSPPPATGSNMRITPVILAGGAGTRLWPLSRKSYPKQFVPLVGDRTLFQAVAHRLSGATDHFTFTRPMVLTNTLFRFIIAEQLTQEGMDPDAILIEPEGRNTAPAILAAALQLAGRQPDAVMLVAPSDHVVPDNAAFHEAVGKGLAAVDRGDLVTFGIQPTRPETGYGYLEIASRPDGSGTPISLTSFVEKPNIVRAQEMLATGNYLWNAGIFLFAVKDIIAAFERHSPAMLDSVRLAVEQAEADLGFLRLAAAPWSRADNIAIDVAIMERADNLSVVPFDAGWSDLGDWDAVWSHMEPDTQGVSLSGAATAIDCRNTLLRSESDGLEIVGLGLDNIVAVAMNDAVLIVDKSRAQDVKKVVEALQVKGAVQAETFPKDHRPWGWHESLLIGGRFQVKRITVLPGASLSLQSHFHRSEHWIIVEGTARVTLDGDVSVLTENQSIYIPVGAQHRIENPGRIPMVFIEVQTGPYVGEDDIIRYDDRYART</sequence>
<dbReference type="InterPro" id="IPR005835">
    <property type="entry name" value="NTP_transferase_dom"/>
</dbReference>
<evidence type="ECO:0000259" key="9">
    <source>
        <dbReference type="Pfam" id="PF00483"/>
    </source>
</evidence>